<keyword evidence="2" id="KW-0808">Transferase</keyword>
<dbReference type="PANTHER" id="PTHR33990">
    <property type="entry name" value="PROTEIN YJDN-RELATED"/>
    <property type="match status" value="1"/>
</dbReference>
<sequence>MAVINQRIVPHLWFDREAEEAANFYCSIFPDSRIKGITVLHNTPSGDCDVVSFVLGGCSFIAISAGPMCRFNPSVSLMVNFDQGQDKDAKTRIDEVWVKLSEGGEVLMPIDNYPFSERYGWIRDKYGLSWQLILTNPEGGMRPFIIPSLLFVGGVYGKAEEASEFYLSVFKNSKRGVMVRYPAGMEPDKEGALMFTDFMLEGQWFAAMDSAREHDFSFNEALSFMVNCEDQNEIDGYWEKLSVVPEAEQCGWLKDKYGLSWQIVPAVMDKMMQDQDAERLGRVTQAFLKMKKFDLAQLQRAYDGK</sequence>
<dbReference type="GO" id="GO:0032259">
    <property type="term" value="P:methylation"/>
    <property type="evidence" value="ECO:0007669"/>
    <property type="project" value="UniProtKB-KW"/>
</dbReference>
<dbReference type="InterPro" id="IPR029068">
    <property type="entry name" value="Glyas_Bleomycin-R_OHBP_Dase"/>
</dbReference>
<dbReference type="Pfam" id="PF06983">
    <property type="entry name" value="3-dmu-9_3-mt"/>
    <property type="match status" value="2"/>
</dbReference>
<protein>
    <submittedName>
        <fullName evidence="2">Glyoxalase superfamily enzyme, possibly 3-demethylubiquinone-9 3-methyltransferase</fullName>
    </submittedName>
</protein>
<accession>A0A1H3LXM0</accession>
<evidence type="ECO:0000259" key="1">
    <source>
        <dbReference type="Pfam" id="PF06983"/>
    </source>
</evidence>
<dbReference type="RefSeq" id="WP_090415133.1">
    <property type="nucleotide sequence ID" value="NZ_FNOY01000054.1"/>
</dbReference>
<dbReference type="CDD" id="cd06588">
    <property type="entry name" value="PhnB_like"/>
    <property type="match status" value="2"/>
</dbReference>
<dbReference type="STRING" id="44576.SAMN05421881_10544"/>
<dbReference type="AlphaFoldDB" id="A0A1H3LXM0"/>
<name>A0A1H3LXM0_9PROT</name>
<dbReference type="SUPFAM" id="SSF54593">
    <property type="entry name" value="Glyoxalase/Bleomycin resistance protein/Dihydroxybiphenyl dioxygenase"/>
    <property type="match status" value="2"/>
</dbReference>
<organism evidence="2 3">
    <name type="scientific">Nitrosomonas halophila</name>
    <dbReference type="NCBI Taxonomy" id="44576"/>
    <lineage>
        <taxon>Bacteria</taxon>
        <taxon>Pseudomonadati</taxon>
        <taxon>Pseudomonadota</taxon>
        <taxon>Betaproteobacteria</taxon>
        <taxon>Nitrosomonadales</taxon>
        <taxon>Nitrosomonadaceae</taxon>
        <taxon>Nitrosomonas</taxon>
    </lineage>
</organism>
<keyword evidence="2" id="KW-0830">Ubiquinone</keyword>
<evidence type="ECO:0000313" key="3">
    <source>
        <dbReference type="Proteomes" id="UP000198640"/>
    </source>
</evidence>
<dbReference type="InterPro" id="IPR028973">
    <property type="entry name" value="PhnB-like"/>
</dbReference>
<dbReference type="Gene3D" id="3.30.720.100">
    <property type="match status" value="1"/>
</dbReference>
<evidence type="ECO:0000313" key="2">
    <source>
        <dbReference type="EMBL" id="SDY68758.1"/>
    </source>
</evidence>
<feature type="domain" description="PhnB-like" evidence="1">
    <location>
        <begin position="145"/>
        <end position="264"/>
    </location>
</feature>
<dbReference type="Proteomes" id="UP000198640">
    <property type="component" value="Unassembled WGS sequence"/>
</dbReference>
<keyword evidence="2" id="KW-0489">Methyltransferase</keyword>
<feature type="domain" description="PhnB-like" evidence="1">
    <location>
        <begin position="6"/>
        <end position="133"/>
    </location>
</feature>
<reference evidence="2 3" key="1">
    <citation type="submission" date="2016-10" db="EMBL/GenBank/DDBJ databases">
        <authorList>
            <person name="de Groot N.N."/>
        </authorList>
    </citation>
    <scope>NUCLEOTIDE SEQUENCE [LARGE SCALE GENOMIC DNA]</scope>
    <source>
        <strain evidence="2 3">Nm1</strain>
    </source>
</reference>
<dbReference type="GO" id="GO:0008168">
    <property type="term" value="F:methyltransferase activity"/>
    <property type="evidence" value="ECO:0007669"/>
    <property type="project" value="UniProtKB-KW"/>
</dbReference>
<dbReference type="EMBL" id="FNOY01000054">
    <property type="protein sequence ID" value="SDY68758.1"/>
    <property type="molecule type" value="Genomic_DNA"/>
</dbReference>
<proteinExistence type="predicted"/>
<dbReference type="OrthoDB" id="5293819at2"/>
<keyword evidence="3" id="KW-1185">Reference proteome</keyword>
<gene>
    <name evidence="2" type="ORF">SAMN05421881_10544</name>
</gene>
<dbReference type="Gene3D" id="3.10.180.10">
    <property type="entry name" value="2,3-Dihydroxybiphenyl 1,2-Dioxygenase, domain 1"/>
    <property type="match status" value="1"/>
</dbReference>
<dbReference type="Gene3D" id="3.30.720.110">
    <property type="match status" value="1"/>
</dbReference>